<organism evidence="1 2">
    <name type="scientific">Eschrichtius robustus</name>
    <name type="common">California gray whale</name>
    <name type="synonym">Eschrichtius gibbosus</name>
    <dbReference type="NCBI Taxonomy" id="9764"/>
    <lineage>
        <taxon>Eukaryota</taxon>
        <taxon>Metazoa</taxon>
        <taxon>Chordata</taxon>
        <taxon>Craniata</taxon>
        <taxon>Vertebrata</taxon>
        <taxon>Euteleostomi</taxon>
        <taxon>Mammalia</taxon>
        <taxon>Eutheria</taxon>
        <taxon>Laurasiatheria</taxon>
        <taxon>Artiodactyla</taxon>
        <taxon>Whippomorpha</taxon>
        <taxon>Cetacea</taxon>
        <taxon>Mysticeti</taxon>
        <taxon>Eschrichtiidae</taxon>
        <taxon>Eschrichtius</taxon>
    </lineage>
</organism>
<keyword evidence="2" id="KW-1185">Reference proteome</keyword>
<dbReference type="EMBL" id="JAIQCJ010002290">
    <property type="protein sequence ID" value="KAJ8777775.1"/>
    <property type="molecule type" value="Genomic_DNA"/>
</dbReference>
<dbReference type="Proteomes" id="UP001159641">
    <property type="component" value="Unassembled WGS sequence"/>
</dbReference>
<dbReference type="AlphaFoldDB" id="A0AB34GG79"/>
<comment type="caution">
    <text evidence="1">The sequence shown here is derived from an EMBL/GenBank/DDBJ whole genome shotgun (WGS) entry which is preliminary data.</text>
</comment>
<evidence type="ECO:0000313" key="1">
    <source>
        <dbReference type="EMBL" id="KAJ8777775.1"/>
    </source>
</evidence>
<sequence>MLRGGWSLTKRAWLTWTSPALDSALVNLPFGEQKALVAKSLAWFSSIAELESPLLAKTVTAAGIPVPGDSVQEDPAVGTCGLQACSTSFSRG</sequence>
<gene>
    <name evidence="1" type="ORF">J1605_014204</name>
</gene>
<evidence type="ECO:0000313" key="2">
    <source>
        <dbReference type="Proteomes" id="UP001159641"/>
    </source>
</evidence>
<accession>A0AB34GG79</accession>
<name>A0AB34GG79_ESCRO</name>
<proteinExistence type="predicted"/>
<protein>
    <submittedName>
        <fullName evidence="1">Uncharacterized protein</fullName>
    </submittedName>
</protein>
<reference evidence="1 2" key="1">
    <citation type="submission" date="2022-11" db="EMBL/GenBank/DDBJ databases">
        <title>Whole genome sequence of Eschrichtius robustus ER-17-0199.</title>
        <authorList>
            <person name="Bruniche-Olsen A."/>
            <person name="Black A.N."/>
            <person name="Fields C.J."/>
            <person name="Walden K."/>
            <person name="Dewoody J.A."/>
        </authorList>
    </citation>
    <scope>NUCLEOTIDE SEQUENCE [LARGE SCALE GENOMIC DNA]</scope>
    <source>
        <strain evidence="1">ER-17-0199</strain>
        <tissue evidence="1">Blubber</tissue>
    </source>
</reference>